<organism evidence="2">
    <name type="scientific">viral metagenome</name>
    <dbReference type="NCBI Taxonomy" id="1070528"/>
    <lineage>
        <taxon>unclassified sequences</taxon>
        <taxon>metagenomes</taxon>
        <taxon>organismal metagenomes</taxon>
    </lineage>
</organism>
<evidence type="ECO:0000313" key="1">
    <source>
        <dbReference type="EMBL" id="QJB00033.1"/>
    </source>
</evidence>
<gene>
    <name evidence="1" type="ORF">MM171A00712_0028</name>
    <name evidence="2" type="ORF">MM171B00512_0024</name>
</gene>
<dbReference type="EMBL" id="MT143678">
    <property type="protein sequence ID" value="QJB00033.1"/>
    <property type="molecule type" value="Genomic_DNA"/>
</dbReference>
<name>A0A6M3M843_9ZZZZ</name>
<dbReference type="EMBL" id="MT143867">
    <property type="protein sequence ID" value="QJB03981.1"/>
    <property type="molecule type" value="Genomic_DNA"/>
</dbReference>
<proteinExistence type="predicted"/>
<evidence type="ECO:0000313" key="2">
    <source>
        <dbReference type="EMBL" id="QJB03981.1"/>
    </source>
</evidence>
<dbReference type="AlphaFoldDB" id="A0A6M3M843"/>
<reference evidence="2" key="1">
    <citation type="submission" date="2020-03" db="EMBL/GenBank/DDBJ databases">
        <title>The deep terrestrial virosphere.</title>
        <authorList>
            <person name="Holmfeldt K."/>
            <person name="Nilsson E."/>
            <person name="Simone D."/>
            <person name="Lopez-Fernandez M."/>
            <person name="Wu X."/>
            <person name="de Brujin I."/>
            <person name="Lundin D."/>
            <person name="Andersson A."/>
            <person name="Bertilsson S."/>
            <person name="Dopson M."/>
        </authorList>
    </citation>
    <scope>NUCLEOTIDE SEQUENCE</scope>
    <source>
        <strain evidence="1">MM171A00712</strain>
        <strain evidence="2">MM171B00512</strain>
    </source>
</reference>
<sequence>MRELDELIRMVEAKLPAQPESEDNQRLAKGLENDIAEYFRQVEMAFPWDAIEQLYYQKVKP</sequence>
<accession>A0A6M3M843</accession>
<protein>
    <submittedName>
        <fullName evidence="2">Uncharacterized protein</fullName>
    </submittedName>
</protein>